<dbReference type="PROSITE" id="PS51054">
    <property type="entry name" value="ORANGE"/>
    <property type="match status" value="1"/>
</dbReference>
<name>A0AAD1RJA5_PELCU</name>
<evidence type="ECO:0000256" key="4">
    <source>
        <dbReference type="ARBA" id="ARBA00023015"/>
    </source>
</evidence>
<accession>A0AAD1RJA5</accession>
<evidence type="ECO:0000256" key="9">
    <source>
        <dbReference type="ARBA" id="ARBA00056356"/>
    </source>
</evidence>
<feature type="domain" description="BHLH" evidence="11">
    <location>
        <begin position="10"/>
        <end position="67"/>
    </location>
</feature>
<dbReference type="AlphaFoldDB" id="A0AAD1RJA5"/>
<dbReference type="PANTHER" id="PTHR10985">
    <property type="entry name" value="BASIC HELIX-LOOP-HELIX TRANSCRIPTION FACTOR, HES-RELATED"/>
    <property type="match status" value="1"/>
</dbReference>
<feature type="compositionally biased region" description="Polar residues" evidence="10">
    <location>
        <begin position="165"/>
        <end position="177"/>
    </location>
</feature>
<organism evidence="13 14">
    <name type="scientific">Pelobates cultripes</name>
    <name type="common">Western spadefoot toad</name>
    <dbReference type="NCBI Taxonomy" id="61616"/>
    <lineage>
        <taxon>Eukaryota</taxon>
        <taxon>Metazoa</taxon>
        <taxon>Chordata</taxon>
        <taxon>Craniata</taxon>
        <taxon>Vertebrata</taxon>
        <taxon>Euteleostomi</taxon>
        <taxon>Amphibia</taxon>
        <taxon>Batrachia</taxon>
        <taxon>Anura</taxon>
        <taxon>Pelobatoidea</taxon>
        <taxon>Pelobatidae</taxon>
        <taxon>Pelobates</taxon>
    </lineage>
</organism>
<dbReference type="SMART" id="SM00353">
    <property type="entry name" value="HLH"/>
    <property type="match status" value="1"/>
</dbReference>
<sequence>MRNSYLSKEDKKLMKPVIEKRRRDRINQSLEHLRMLLLEATKDESLKNPKTEKADILTKTVHFLKLCHEPGTEDSMKTKSGFKGGFQEGLSQAATFLNATASISETKRGYVVEKLCQHMENRTFKSLLEPAQEGPLGVNHRETIPSLPQISRIPVELKKKDQCPERQSCTPLPQNYQSSSSSVEVSCFRPESPSSTQKVHTNSSKESIQRTLFPAPTSNSHVPPTLVWRPWP</sequence>
<evidence type="ECO:0000256" key="7">
    <source>
        <dbReference type="ARBA" id="ARBA00023242"/>
    </source>
</evidence>
<keyword evidence="4" id="KW-0805">Transcription regulation</keyword>
<comment type="subunit">
    <text evidence="8">Transcription repression requires formation of a complex with a corepressor protein of the Groucho/TLE family.</text>
</comment>
<dbReference type="EMBL" id="OW240914">
    <property type="protein sequence ID" value="CAH2272699.1"/>
    <property type="molecule type" value="Genomic_DNA"/>
</dbReference>
<dbReference type="InterPro" id="IPR003650">
    <property type="entry name" value="Orange_dom"/>
</dbReference>
<keyword evidence="14" id="KW-1185">Reference proteome</keyword>
<keyword evidence="7" id="KW-0539">Nucleus</keyword>
<feature type="domain" description="Orange" evidence="12">
    <location>
        <begin position="82"/>
        <end position="119"/>
    </location>
</feature>
<dbReference type="GO" id="GO:0000122">
    <property type="term" value="P:negative regulation of transcription by RNA polymerase II"/>
    <property type="evidence" value="ECO:0007669"/>
    <property type="project" value="UniProtKB-ARBA"/>
</dbReference>
<dbReference type="InterPro" id="IPR036638">
    <property type="entry name" value="HLH_DNA-bd_sf"/>
</dbReference>
<evidence type="ECO:0000256" key="6">
    <source>
        <dbReference type="ARBA" id="ARBA00023163"/>
    </source>
</evidence>
<dbReference type="PROSITE" id="PS50888">
    <property type="entry name" value="BHLH"/>
    <property type="match status" value="1"/>
</dbReference>
<keyword evidence="6" id="KW-0804">Transcription</keyword>
<keyword evidence="3" id="KW-0678">Repressor</keyword>
<evidence type="ECO:0000313" key="14">
    <source>
        <dbReference type="Proteomes" id="UP001295444"/>
    </source>
</evidence>
<evidence type="ECO:0000313" key="13">
    <source>
        <dbReference type="EMBL" id="CAH2272699.1"/>
    </source>
</evidence>
<evidence type="ECO:0000256" key="5">
    <source>
        <dbReference type="ARBA" id="ARBA00023125"/>
    </source>
</evidence>
<protein>
    <submittedName>
        <fullName evidence="13">Transcription factor HES-7-like</fullName>
    </submittedName>
</protein>
<comment type="function">
    <text evidence="9">Transcriptional repressor. Represses transcription from both N box- and E box-containing promoters. Demarcates the prospective midbrain-hindbrain boundary (MHB) region in the neuroectoderm in early gastrulae embryos by repressing transcription of a number of target genes.</text>
</comment>
<gene>
    <name evidence="13" type="ORF">PECUL_23A005102</name>
</gene>
<dbReference type="CDD" id="cd11462">
    <property type="entry name" value="bHLH-O_HES7"/>
    <property type="match status" value="1"/>
</dbReference>
<dbReference type="InterPro" id="IPR032644">
    <property type="entry name" value="HES-7_bHLH-O"/>
</dbReference>
<dbReference type="FunFam" id="4.10.280.10:FF:000063">
    <property type="entry name" value="transcription factor HES-7 isoform X1"/>
    <property type="match status" value="1"/>
</dbReference>
<dbReference type="Gene3D" id="4.10.280.10">
    <property type="entry name" value="Helix-loop-helix DNA-binding domain"/>
    <property type="match status" value="1"/>
</dbReference>
<keyword evidence="5" id="KW-0238">DNA-binding</keyword>
<dbReference type="SUPFAM" id="SSF47459">
    <property type="entry name" value="HLH, helix-loop-helix DNA-binding domain"/>
    <property type="match status" value="1"/>
</dbReference>
<keyword evidence="2" id="KW-0217">Developmental protein</keyword>
<reference evidence="13" key="1">
    <citation type="submission" date="2022-03" db="EMBL/GenBank/DDBJ databases">
        <authorList>
            <person name="Alioto T."/>
            <person name="Alioto T."/>
            <person name="Gomez Garrido J."/>
        </authorList>
    </citation>
    <scope>NUCLEOTIDE SEQUENCE</scope>
</reference>
<dbReference type="GO" id="GO:0003677">
    <property type="term" value="F:DNA binding"/>
    <property type="evidence" value="ECO:0007669"/>
    <property type="project" value="UniProtKB-KW"/>
</dbReference>
<dbReference type="GO" id="GO:0046983">
    <property type="term" value="F:protein dimerization activity"/>
    <property type="evidence" value="ECO:0007669"/>
    <property type="project" value="InterPro"/>
</dbReference>
<evidence type="ECO:0000256" key="1">
    <source>
        <dbReference type="ARBA" id="ARBA00004123"/>
    </source>
</evidence>
<feature type="region of interest" description="Disordered" evidence="10">
    <location>
        <begin position="164"/>
        <end position="232"/>
    </location>
</feature>
<dbReference type="GO" id="GO:0005634">
    <property type="term" value="C:nucleus"/>
    <property type="evidence" value="ECO:0007669"/>
    <property type="project" value="UniProtKB-SubCell"/>
</dbReference>
<evidence type="ECO:0000256" key="3">
    <source>
        <dbReference type="ARBA" id="ARBA00022491"/>
    </source>
</evidence>
<evidence type="ECO:0000256" key="2">
    <source>
        <dbReference type="ARBA" id="ARBA00022473"/>
    </source>
</evidence>
<feature type="compositionally biased region" description="Polar residues" evidence="10">
    <location>
        <begin position="192"/>
        <end position="222"/>
    </location>
</feature>
<comment type="subcellular location">
    <subcellularLocation>
        <location evidence="1">Nucleus</location>
    </subcellularLocation>
</comment>
<dbReference type="Pfam" id="PF00010">
    <property type="entry name" value="HLH"/>
    <property type="match status" value="1"/>
</dbReference>
<evidence type="ECO:0000259" key="11">
    <source>
        <dbReference type="PROSITE" id="PS50888"/>
    </source>
</evidence>
<dbReference type="SMART" id="SM00511">
    <property type="entry name" value="ORANGE"/>
    <property type="match status" value="1"/>
</dbReference>
<dbReference type="Proteomes" id="UP001295444">
    <property type="component" value="Chromosome 03"/>
</dbReference>
<proteinExistence type="predicted"/>
<evidence type="ECO:0000259" key="12">
    <source>
        <dbReference type="PROSITE" id="PS51054"/>
    </source>
</evidence>
<evidence type="ECO:0000256" key="10">
    <source>
        <dbReference type="SAM" id="MobiDB-lite"/>
    </source>
</evidence>
<dbReference type="InterPro" id="IPR011598">
    <property type="entry name" value="bHLH_dom"/>
</dbReference>
<dbReference type="InterPro" id="IPR050370">
    <property type="entry name" value="HES_HEY"/>
</dbReference>
<evidence type="ECO:0000256" key="8">
    <source>
        <dbReference type="ARBA" id="ARBA00023791"/>
    </source>
</evidence>